<reference evidence="5 6" key="1">
    <citation type="submission" date="2018-12" db="EMBL/GenBank/DDBJ databases">
        <authorList>
            <person name="Li K."/>
        </authorList>
    </citation>
    <scope>NUCLEOTIDE SEQUENCE [LARGE SCALE GENOMIC DNA]</scope>
    <source>
        <strain evidence="6">CR22</strain>
    </source>
</reference>
<dbReference type="RefSeq" id="WP_126269588.1">
    <property type="nucleotide sequence ID" value="NZ_CP034463.1"/>
</dbReference>
<dbReference type="SUPFAM" id="SSF64288">
    <property type="entry name" value="Chorismate lyase-like"/>
    <property type="match status" value="1"/>
</dbReference>
<name>A0A3S9HSZ4_9ACTN</name>
<dbReference type="PANTHER" id="PTHR44846">
    <property type="entry name" value="MANNOSYL-D-GLYCERATE TRANSPORT/METABOLISM SYSTEM REPRESSOR MNGR-RELATED"/>
    <property type="match status" value="1"/>
</dbReference>
<dbReference type="Gene3D" id="3.40.1410.10">
    <property type="entry name" value="Chorismate lyase-like"/>
    <property type="match status" value="1"/>
</dbReference>
<protein>
    <submittedName>
        <fullName evidence="5">GntR family transcriptional regulator</fullName>
    </submittedName>
</protein>
<dbReference type="PANTHER" id="PTHR44846:SF1">
    <property type="entry name" value="MANNOSYL-D-GLYCERATE TRANSPORT_METABOLISM SYSTEM REPRESSOR MNGR-RELATED"/>
    <property type="match status" value="1"/>
</dbReference>
<keyword evidence="1" id="KW-0805">Transcription regulation</keyword>
<evidence type="ECO:0000259" key="4">
    <source>
        <dbReference type="PROSITE" id="PS50949"/>
    </source>
</evidence>
<dbReference type="Pfam" id="PF00392">
    <property type="entry name" value="GntR"/>
    <property type="match status" value="1"/>
</dbReference>
<dbReference type="InterPro" id="IPR050679">
    <property type="entry name" value="Bact_HTH_transcr_reg"/>
</dbReference>
<evidence type="ECO:0000256" key="2">
    <source>
        <dbReference type="ARBA" id="ARBA00023125"/>
    </source>
</evidence>
<evidence type="ECO:0000256" key="3">
    <source>
        <dbReference type="ARBA" id="ARBA00023163"/>
    </source>
</evidence>
<dbReference type="Proteomes" id="UP000280197">
    <property type="component" value="Chromosome"/>
</dbReference>
<evidence type="ECO:0000256" key="1">
    <source>
        <dbReference type="ARBA" id="ARBA00023015"/>
    </source>
</evidence>
<dbReference type="GO" id="GO:0003700">
    <property type="term" value="F:DNA-binding transcription factor activity"/>
    <property type="evidence" value="ECO:0007669"/>
    <property type="project" value="InterPro"/>
</dbReference>
<keyword evidence="3" id="KW-0804">Transcription</keyword>
<dbReference type="CDD" id="cd07377">
    <property type="entry name" value="WHTH_GntR"/>
    <property type="match status" value="1"/>
</dbReference>
<dbReference type="SUPFAM" id="SSF46785">
    <property type="entry name" value="Winged helix' DNA-binding domain"/>
    <property type="match status" value="1"/>
</dbReference>
<dbReference type="InterPro" id="IPR036390">
    <property type="entry name" value="WH_DNA-bd_sf"/>
</dbReference>
<dbReference type="InterPro" id="IPR011663">
    <property type="entry name" value="UTRA"/>
</dbReference>
<dbReference type="Pfam" id="PF07702">
    <property type="entry name" value="UTRA"/>
    <property type="match status" value="1"/>
</dbReference>
<dbReference type="KEGG" id="saqu:EJC51_03245"/>
<dbReference type="GO" id="GO:0045892">
    <property type="term" value="P:negative regulation of DNA-templated transcription"/>
    <property type="evidence" value="ECO:0007669"/>
    <property type="project" value="TreeGrafter"/>
</dbReference>
<dbReference type="InterPro" id="IPR028978">
    <property type="entry name" value="Chorismate_lyase_/UTRA_dom_sf"/>
</dbReference>
<dbReference type="Gene3D" id="1.10.10.10">
    <property type="entry name" value="Winged helix-like DNA-binding domain superfamily/Winged helix DNA-binding domain"/>
    <property type="match status" value="1"/>
</dbReference>
<dbReference type="GO" id="GO:0003677">
    <property type="term" value="F:DNA binding"/>
    <property type="evidence" value="ECO:0007669"/>
    <property type="project" value="UniProtKB-KW"/>
</dbReference>
<dbReference type="SMART" id="SM00866">
    <property type="entry name" value="UTRA"/>
    <property type="match status" value="1"/>
</dbReference>
<dbReference type="InterPro" id="IPR000524">
    <property type="entry name" value="Tscrpt_reg_HTH_GntR"/>
</dbReference>
<evidence type="ECO:0000313" key="5">
    <source>
        <dbReference type="EMBL" id="AZP15204.1"/>
    </source>
</evidence>
<keyword evidence="6" id="KW-1185">Reference proteome</keyword>
<dbReference type="InterPro" id="IPR036388">
    <property type="entry name" value="WH-like_DNA-bd_sf"/>
</dbReference>
<gene>
    <name evidence="5" type="ORF">EJC51_03245</name>
</gene>
<keyword evidence="2" id="KW-0238">DNA-binding</keyword>
<dbReference type="SMART" id="SM00345">
    <property type="entry name" value="HTH_GNTR"/>
    <property type="match status" value="1"/>
</dbReference>
<organism evidence="5 6">
    <name type="scientific">Streptomyces aquilus</name>
    <dbReference type="NCBI Taxonomy" id="2548456"/>
    <lineage>
        <taxon>Bacteria</taxon>
        <taxon>Bacillati</taxon>
        <taxon>Actinomycetota</taxon>
        <taxon>Actinomycetes</taxon>
        <taxon>Kitasatosporales</taxon>
        <taxon>Streptomycetaceae</taxon>
        <taxon>Streptomyces</taxon>
    </lineage>
</organism>
<dbReference type="AlphaFoldDB" id="A0A3S9HSZ4"/>
<feature type="domain" description="HTH gntR-type" evidence="4">
    <location>
        <begin position="9"/>
        <end position="79"/>
    </location>
</feature>
<dbReference type="PROSITE" id="PS50949">
    <property type="entry name" value="HTH_GNTR"/>
    <property type="match status" value="1"/>
</dbReference>
<evidence type="ECO:0000313" key="6">
    <source>
        <dbReference type="Proteomes" id="UP000280197"/>
    </source>
</evidence>
<dbReference type="PRINTS" id="PR00035">
    <property type="entry name" value="HTHGNTR"/>
</dbReference>
<sequence length="271" mass="29998">MTTERSPLGPAAGRVAAGVLAMIGRGEVRMGGRLPPERRLTEIFGASRESVRRALAWLEAEGEVLRVRGKAGGTFALRPNPNWPVYSWSRLAHGRDRLVARQPGIDVSVPALLRHQDFTEATRVVSTGLRRGDPEVCAGLGLREGAVTVAIERVRLADGVPLSWERLFVSAERFPRLLDQDLTGSLSQVFRDVYGVTACEVSERIRVRLAESHHTHHLDVSVGQPLLAITRTSHDQYGEPLEFSYDLFRADRTELHVSSTNRPPDHPEVLP</sequence>
<dbReference type="EMBL" id="CP034463">
    <property type="protein sequence ID" value="AZP15204.1"/>
    <property type="molecule type" value="Genomic_DNA"/>
</dbReference>
<proteinExistence type="predicted"/>
<accession>A0A3S9HSZ4</accession>